<reference evidence="2" key="1">
    <citation type="journal article" date="2014" name="Int. J. Syst. Evol. Microbiol.">
        <title>Complete genome sequence of Corynebacterium casei LMG S-19264T (=DSM 44701T), isolated from a smear-ripened cheese.</title>
        <authorList>
            <consortium name="US DOE Joint Genome Institute (JGI-PGF)"/>
            <person name="Walter F."/>
            <person name="Albersmeier A."/>
            <person name="Kalinowski J."/>
            <person name="Ruckert C."/>
        </authorList>
    </citation>
    <scope>NUCLEOTIDE SEQUENCE</scope>
    <source>
        <strain evidence="2">JCM 4633</strain>
    </source>
</reference>
<proteinExistence type="predicted"/>
<organism evidence="2 3">
    <name type="scientific">Streptomyces cinnamoneus</name>
    <name type="common">Streptoverticillium cinnamoneum</name>
    <dbReference type="NCBI Taxonomy" id="53446"/>
    <lineage>
        <taxon>Bacteria</taxon>
        <taxon>Bacillati</taxon>
        <taxon>Actinomycetota</taxon>
        <taxon>Actinomycetes</taxon>
        <taxon>Kitasatosporales</taxon>
        <taxon>Streptomycetaceae</taxon>
        <taxon>Streptomyces</taxon>
        <taxon>Streptomyces cinnamoneus group</taxon>
    </lineage>
</organism>
<comment type="caution">
    <text evidence="2">The sequence shown here is derived from an EMBL/GenBank/DDBJ whole genome shotgun (WGS) entry which is preliminary data.</text>
</comment>
<name>A0A918TAP8_STRCJ</name>
<evidence type="ECO:0000256" key="1">
    <source>
        <dbReference type="SAM" id="MobiDB-lite"/>
    </source>
</evidence>
<gene>
    <name evidence="2" type="ORF">GCM10010507_07360</name>
</gene>
<dbReference type="AlphaFoldDB" id="A0A918TAP8"/>
<evidence type="ECO:0000313" key="3">
    <source>
        <dbReference type="Proteomes" id="UP000646244"/>
    </source>
</evidence>
<feature type="region of interest" description="Disordered" evidence="1">
    <location>
        <begin position="66"/>
        <end position="85"/>
    </location>
</feature>
<sequence>MRTVSRTGLVAAGLSLGAVGGFVGSFLKEFGALNAARSVARDGSEELAAWGVGSYRSRWTTSRTFPSAAAPASSGSWTPSAAKPR</sequence>
<accession>A0A918TAP8</accession>
<dbReference type="Proteomes" id="UP000646244">
    <property type="component" value="Unassembled WGS sequence"/>
</dbReference>
<evidence type="ECO:0000313" key="2">
    <source>
        <dbReference type="EMBL" id="GHC36661.1"/>
    </source>
</evidence>
<dbReference type="EMBL" id="BMVB01000002">
    <property type="protein sequence ID" value="GHC36661.1"/>
    <property type="molecule type" value="Genomic_DNA"/>
</dbReference>
<reference evidence="2" key="2">
    <citation type="submission" date="2020-09" db="EMBL/GenBank/DDBJ databases">
        <authorList>
            <person name="Sun Q."/>
            <person name="Ohkuma M."/>
        </authorList>
    </citation>
    <scope>NUCLEOTIDE SEQUENCE</scope>
    <source>
        <strain evidence="2">JCM 4633</strain>
    </source>
</reference>
<protein>
    <submittedName>
        <fullName evidence="2">Uncharacterized protein</fullName>
    </submittedName>
</protein>